<name>A0ABT5DQJ0_9BACT</name>
<evidence type="ECO:0000256" key="4">
    <source>
        <dbReference type="ARBA" id="ARBA00022785"/>
    </source>
</evidence>
<dbReference type="NCBIfam" id="NF001140">
    <property type="entry name" value="PRK00147.1"/>
    <property type="match status" value="1"/>
</dbReference>
<dbReference type="Pfam" id="PF02547">
    <property type="entry name" value="Queuosine_synth"/>
    <property type="match status" value="1"/>
</dbReference>
<dbReference type="PANTHER" id="PTHR30307">
    <property type="entry name" value="S-ADENOSYLMETHIONINE:TRNA RIBOSYLTRANSFERASE-ISOMERASE"/>
    <property type="match status" value="1"/>
</dbReference>
<keyword evidence="4 5" id="KW-0671">Queuosine biosynthesis</keyword>
<sequence length="368" mass="39740">MDRRRGPGHLCAAARVCQNPRVFMGPEAYDYVLPPEQIAQTPPARRGDARLLVQRDAGPPVHAHARELPRFLDPRALVVVNDSRVVPARLRVMHGSRELELLVCDPRPGLGPGQTFCAWVRGARRLRPGDVVQCGEWVARYVEPDVVDPRARVFAVETGEWMGALQSRGEVPLPPYIRRPEGPTSDDASRYQTIYAAQPGSVAAPTAGLHWEPEVLEQLDVVRVTLHVGPGTFLPLEAEDVREHRVGAERVEVDAAAASRIAAAKAEGRPVVAVGTTATRALEAVARAGGGTVAPFSGATDLVIAPGFEFKVVDAIVTNFHLPRSSLLMLVCCLGGRERVLAAYAEAVAAGYRFYSYGDCMLLTRAGA</sequence>
<dbReference type="NCBIfam" id="TIGR00113">
    <property type="entry name" value="queA"/>
    <property type="match status" value="1"/>
</dbReference>
<keyword evidence="7" id="KW-1185">Reference proteome</keyword>
<accession>A0ABT5DQJ0</accession>
<dbReference type="EMBL" id="JAQNDL010000001">
    <property type="protein sequence ID" value="MDC0715314.1"/>
    <property type="molecule type" value="Genomic_DNA"/>
</dbReference>
<comment type="caution">
    <text evidence="6">The sequence shown here is derived from an EMBL/GenBank/DDBJ whole genome shotgun (WGS) entry which is preliminary data.</text>
</comment>
<dbReference type="InterPro" id="IPR042118">
    <property type="entry name" value="QueA_dom1"/>
</dbReference>
<organism evidence="6 7">
    <name type="scientific">Nannocystis bainbridge</name>
    <dbReference type="NCBI Taxonomy" id="2995303"/>
    <lineage>
        <taxon>Bacteria</taxon>
        <taxon>Pseudomonadati</taxon>
        <taxon>Myxococcota</taxon>
        <taxon>Polyangia</taxon>
        <taxon>Nannocystales</taxon>
        <taxon>Nannocystaceae</taxon>
        <taxon>Nannocystis</taxon>
    </lineage>
</organism>
<comment type="subunit">
    <text evidence="5">Monomer.</text>
</comment>
<dbReference type="InterPro" id="IPR036100">
    <property type="entry name" value="QueA_sf"/>
</dbReference>
<dbReference type="GO" id="GO:0051075">
    <property type="term" value="F:S-adenosylmethionine:tRNA ribosyltransferase-isomerase activity"/>
    <property type="evidence" value="ECO:0007669"/>
    <property type="project" value="UniProtKB-EC"/>
</dbReference>
<dbReference type="Gene3D" id="2.40.10.240">
    <property type="entry name" value="QueA-like"/>
    <property type="match status" value="1"/>
</dbReference>
<dbReference type="HAMAP" id="MF_00113">
    <property type="entry name" value="QueA"/>
    <property type="match status" value="1"/>
</dbReference>
<reference evidence="6 7" key="1">
    <citation type="submission" date="2022-11" db="EMBL/GenBank/DDBJ databases">
        <title>Minimal conservation of predation-associated metabolite biosynthetic gene clusters underscores biosynthetic potential of Myxococcota including descriptions for ten novel species: Archangium lansinium sp. nov., Myxococcus landrumus sp. nov., Nannocystis bai.</title>
        <authorList>
            <person name="Ahearne A."/>
            <person name="Stevens C."/>
            <person name="Dowd S."/>
        </authorList>
    </citation>
    <scope>NUCLEOTIDE SEQUENCE [LARGE SCALE GENOMIC DNA]</scope>
    <source>
        <strain evidence="6 7">BB15-2</strain>
    </source>
</reference>
<evidence type="ECO:0000313" key="6">
    <source>
        <dbReference type="EMBL" id="MDC0715314.1"/>
    </source>
</evidence>
<keyword evidence="2 5" id="KW-0808">Transferase</keyword>
<keyword evidence="3 5" id="KW-0949">S-adenosyl-L-methionine</keyword>
<evidence type="ECO:0000256" key="1">
    <source>
        <dbReference type="ARBA" id="ARBA00022490"/>
    </source>
</evidence>
<protein>
    <recommendedName>
        <fullName evidence="5">S-adenosylmethionine:tRNA ribosyltransferase-isomerase</fullName>
        <ecNumber evidence="5">2.4.99.17</ecNumber>
    </recommendedName>
    <alternativeName>
        <fullName evidence="5">Queuosine biosynthesis protein QueA</fullName>
    </alternativeName>
</protein>
<dbReference type="InterPro" id="IPR003699">
    <property type="entry name" value="QueA"/>
</dbReference>
<dbReference type="Proteomes" id="UP001221686">
    <property type="component" value="Unassembled WGS sequence"/>
</dbReference>
<evidence type="ECO:0000256" key="2">
    <source>
        <dbReference type="ARBA" id="ARBA00022679"/>
    </source>
</evidence>
<proteinExistence type="inferred from homology"/>
<comment type="subcellular location">
    <subcellularLocation>
        <location evidence="5">Cytoplasm</location>
    </subcellularLocation>
</comment>
<evidence type="ECO:0000313" key="7">
    <source>
        <dbReference type="Proteomes" id="UP001221686"/>
    </source>
</evidence>
<gene>
    <name evidence="5 6" type="primary">queA</name>
    <name evidence="6" type="ORF">POL25_00330</name>
</gene>
<evidence type="ECO:0000256" key="5">
    <source>
        <dbReference type="HAMAP-Rule" id="MF_00113"/>
    </source>
</evidence>
<keyword evidence="6" id="KW-0328">Glycosyltransferase</keyword>
<dbReference type="EC" id="2.4.99.17" evidence="5"/>
<dbReference type="InterPro" id="IPR042119">
    <property type="entry name" value="QueA_dom2"/>
</dbReference>
<evidence type="ECO:0000256" key="3">
    <source>
        <dbReference type="ARBA" id="ARBA00022691"/>
    </source>
</evidence>
<comment type="catalytic activity">
    <reaction evidence="5">
        <text>7-aminomethyl-7-carbaguanosine(34) in tRNA + S-adenosyl-L-methionine = epoxyqueuosine(34) in tRNA + adenine + L-methionine + 2 H(+)</text>
        <dbReference type="Rhea" id="RHEA:32155"/>
        <dbReference type="Rhea" id="RHEA-COMP:10342"/>
        <dbReference type="Rhea" id="RHEA-COMP:18582"/>
        <dbReference type="ChEBI" id="CHEBI:15378"/>
        <dbReference type="ChEBI" id="CHEBI:16708"/>
        <dbReference type="ChEBI" id="CHEBI:57844"/>
        <dbReference type="ChEBI" id="CHEBI:59789"/>
        <dbReference type="ChEBI" id="CHEBI:82833"/>
        <dbReference type="ChEBI" id="CHEBI:194443"/>
        <dbReference type="EC" id="2.4.99.17"/>
    </reaction>
</comment>
<dbReference type="PANTHER" id="PTHR30307:SF0">
    <property type="entry name" value="S-ADENOSYLMETHIONINE:TRNA RIBOSYLTRANSFERASE-ISOMERASE"/>
    <property type="match status" value="1"/>
</dbReference>
<comment type="function">
    <text evidence="5">Transfers and isomerizes the ribose moiety from AdoMet to the 7-aminomethyl group of 7-deazaguanine (preQ1-tRNA) to give epoxyqueuosine (oQ-tRNA).</text>
</comment>
<comment type="similarity">
    <text evidence="5">Belongs to the QueA family.</text>
</comment>
<keyword evidence="1 5" id="KW-0963">Cytoplasm</keyword>
<comment type="pathway">
    <text evidence="5">tRNA modification; tRNA-queuosine biosynthesis.</text>
</comment>
<dbReference type="SUPFAM" id="SSF111337">
    <property type="entry name" value="QueA-like"/>
    <property type="match status" value="1"/>
</dbReference>
<dbReference type="Gene3D" id="3.40.1780.10">
    <property type="entry name" value="QueA-like"/>
    <property type="match status" value="1"/>
</dbReference>